<feature type="compositionally biased region" description="Polar residues" evidence="1">
    <location>
        <begin position="105"/>
        <end position="118"/>
    </location>
</feature>
<feature type="region of interest" description="Disordered" evidence="1">
    <location>
        <begin position="426"/>
        <end position="452"/>
    </location>
</feature>
<protein>
    <submittedName>
        <fullName evidence="2">Uncharacterized protein</fullName>
    </submittedName>
</protein>
<accession>A0AAV0BX17</accession>
<reference evidence="2" key="1">
    <citation type="submission" date="2022-06" db="EMBL/GenBank/DDBJ databases">
        <authorList>
            <consortium name="SYNGENTA / RWTH Aachen University"/>
        </authorList>
    </citation>
    <scope>NUCLEOTIDE SEQUENCE</scope>
</reference>
<feature type="compositionally biased region" description="Polar residues" evidence="1">
    <location>
        <begin position="71"/>
        <end position="96"/>
    </location>
</feature>
<feature type="compositionally biased region" description="Basic and acidic residues" evidence="1">
    <location>
        <begin position="285"/>
        <end position="298"/>
    </location>
</feature>
<evidence type="ECO:0000313" key="3">
    <source>
        <dbReference type="Proteomes" id="UP001153365"/>
    </source>
</evidence>
<organism evidence="2 3">
    <name type="scientific">Phakopsora pachyrhizi</name>
    <name type="common">Asian soybean rust disease fungus</name>
    <dbReference type="NCBI Taxonomy" id="170000"/>
    <lineage>
        <taxon>Eukaryota</taxon>
        <taxon>Fungi</taxon>
        <taxon>Dikarya</taxon>
        <taxon>Basidiomycota</taxon>
        <taxon>Pucciniomycotina</taxon>
        <taxon>Pucciniomycetes</taxon>
        <taxon>Pucciniales</taxon>
        <taxon>Phakopsoraceae</taxon>
        <taxon>Phakopsora</taxon>
    </lineage>
</organism>
<evidence type="ECO:0000313" key="2">
    <source>
        <dbReference type="EMBL" id="CAH7690114.1"/>
    </source>
</evidence>
<comment type="caution">
    <text evidence="2">The sequence shown here is derived from an EMBL/GenBank/DDBJ whole genome shotgun (WGS) entry which is preliminary data.</text>
</comment>
<proteinExistence type="predicted"/>
<gene>
    <name evidence="2" type="ORF">PPACK8108_LOCUS25357</name>
</gene>
<feature type="compositionally biased region" description="Basic and acidic residues" evidence="1">
    <location>
        <begin position="345"/>
        <end position="358"/>
    </location>
</feature>
<feature type="region of interest" description="Disordered" evidence="1">
    <location>
        <begin position="1"/>
        <end position="118"/>
    </location>
</feature>
<feature type="compositionally biased region" description="Polar residues" evidence="1">
    <location>
        <begin position="303"/>
        <end position="325"/>
    </location>
</feature>
<feature type="compositionally biased region" description="Polar residues" evidence="1">
    <location>
        <begin position="12"/>
        <end position="29"/>
    </location>
</feature>
<feature type="region of interest" description="Disordered" evidence="1">
    <location>
        <begin position="139"/>
        <end position="166"/>
    </location>
</feature>
<dbReference type="EMBL" id="CALTRL010006200">
    <property type="protein sequence ID" value="CAH7690114.1"/>
    <property type="molecule type" value="Genomic_DNA"/>
</dbReference>
<dbReference type="Proteomes" id="UP001153365">
    <property type="component" value="Unassembled WGS sequence"/>
</dbReference>
<feature type="compositionally biased region" description="Polar residues" evidence="1">
    <location>
        <begin position="359"/>
        <end position="368"/>
    </location>
</feature>
<sequence length="490" mass="55642">MARQFIQDRASQRTASSLKNESAAPSQPQKGAKENPKRSCVSPPKVTSPKELDLSSAPFQKKSDCKKHFKSSSLNQTTLKNNNRPPNITSKETAAKNSEIRPIRTQGNMTSSTKLNLKNTSSKAALGVGARGHISLSSNQQSALALRKQQRIQPPDNSSNSTIDSQLSDDYILSEDSPEFNKENLECNNDSRIVDDFEEGGGLQDEYDRSDEGSIESWLYEEIFLENGYESPGDEDFLDDSDVSAKSIEVDHLPFNTKTSSKTQNTQLASKDIHHLSQRNHRNSTKFDVDQQDYEKKRLVQAPSISYRSKMQPENSRAAKTQVNKQARERERSNQRLQKSQLNFRDYERENLIERKSENINPEKSQANRVDHEREILNRQQETTTSRTSSKFHSQPVSILKQTKVAHQETLNSELPLWLPSSRPFVQTQKAVSKEEPKGNQSKYSSTHPGHQQVYHLRNNPFIPRSFNHLQNLSVENQGHQHWPSFSGIG</sequence>
<feature type="region of interest" description="Disordered" evidence="1">
    <location>
        <begin position="255"/>
        <end position="373"/>
    </location>
</feature>
<evidence type="ECO:0000256" key="1">
    <source>
        <dbReference type="SAM" id="MobiDB-lite"/>
    </source>
</evidence>
<name>A0AAV0BX17_PHAPC</name>
<dbReference type="AlphaFoldDB" id="A0AAV0BX17"/>
<feature type="compositionally biased region" description="Polar residues" evidence="1">
    <location>
        <begin position="439"/>
        <end position="450"/>
    </location>
</feature>
<keyword evidence="3" id="KW-1185">Reference proteome</keyword>
<feature type="compositionally biased region" description="Polar residues" evidence="1">
    <location>
        <begin position="256"/>
        <end position="269"/>
    </location>
</feature>
<feature type="compositionally biased region" description="Polar residues" evidence="1">
    <location>
        <begin position="151"/>
        <end position="166"/>
    </location>
</feature>